<feature type="domain" description="Cytohesin Ubiquitin Protein Inducing" evidence="6">
    <location>
        <begin position="3"/>
        <end position="136"/>
    </location>
</feature>
<evidence type="ECO:0000256" key="3">
    <source>
        <dbReference type="ARBA" id="ARBA00023054"/>
    </source>
</evidence>
<keyword evidence="8" id="KW-1185">Reference proteome</keyword>
<evidence type="ECO:0000256" key="5">
    <source>
        <dbReference type="SAM" id="MobiDB-lite"/>
    </source>
</evidence>
<dbReference type="GeneTree" id="ENSGT00940000154102"/>
<feature type="coiled-coil region" evidence="4">
    <location>
        <begin position="34"/>
        <end position="61"/>
    </location>
</feature>
<dbReference type="GO" id="GO:0031398">
    <property type="term" value="P:positive regulation of protein ubiquitination"/>
    <property type="evidence" value="ECO:0007669"/>
    <property type="project" value="TreeGrafter"/>
</dbReference>
<evidence type="ECO:0000259" key="6">
    <source>
        <dbReference type="Pfam" id="PF11819"/>
    </source>
</evidence>
<dbReference type="CTD" id="567844"/>
<feature type="region of interest" description="Disordered" evidence="5">
    <location>
        <begin position="555"/>
        <end position="606"/>
    </location>
</feature>
<feature type="region of interest" description="Disordered" evidence="5">
    <location>
        <begin position="376"/>
        <end position="474"/>
    </location>
</feature>
<dbReference type="Proteomes" id="UP000261540">
    <property type="component" value="Unplaced"/>
</dbReference>
<keyword evidence="3 4" id="KW-0175">Coiled coil</keyword>
<protein>
    <submittedName>
        <fullName evidence="7">Innate immunity activator a</fullName>
    </submittedName>
</protein>
<dbReference type="PANTHER" id="PTHR16093">
    <property type="entry name" value="COILED-COIL DOMAIN-CONTAINING PROTEIN 120 FAMILY MEMBER"/>
    <property type="match status" value="1"/>
</dbReference>
<keyword evidence="2" id="KW-0963">Cytoplasm</keyword>
<feature type="compositionally biased region" description="Polar residues" evidence="5">
    <location>
        <begin position="461"/>
        <end position="474"/>
    </location>
</feature>
<comment type="subcellular location">
    <subcellularLocation>
        <location evidence="1">Cytoplasm</location>
    </subcellularLocation>
</comment>
<dbReference type="RefSeq" id="XP_023649220.1">
    <property type="nucleotide sequence ID" value="XM_023793452.2"/>
</dbReference>
<evidence type="ECO:0000256" key="4">
    <source>
        <dbReference type="SAM" id="Coils"/>
    </source>
</evidence>
<dbReference type="OrthoDB" id="10063592at2759"/>
<evidence type="ECO:0000313" key="8">
    <source>
        <dbReference type="Proteomes" id="UP000261540"/>
    </source>
</evidence>
<proteinExistence type="predicted"/>
<dbReference type="InterPro" id="IPR021774">
    <property type="entry name" value="CUPID"/>
</dbReference>
<feature type="compositionally biased region" description="Polar residues" evidence="5">
    <location>
        <begin position="264"/>
        <end position="282"/>
    </location>
</feature>
<evidence type="ECO:0000256" key="2">
    <source>
        <dbReference type="ARBA" id="ARBA00022490"/>
    </source>
</evidence>
<dbReference type="GeneID" id="111834318"/>
<feature type="region of interest" description="Disordered" evidence="5">
    <location>
        <begin position="1"/>
        <end position="25"/>
    </location>
</feature>
<dbReference type="AlphaFoldDB" id="A0A3B3T6J8"/>
<dbReference type="PANTHER" id="PTHR16093:SF4">
    <property type="entry name" value="INNATE IMMUNITY ACTIVATOR PROTEIN"/>
    <property type="match status" value="1"/>
</dbReference>
<feature type="region of interest" description="Disordered" evidence="5">
    <location>
        <begin position="247"/>
        <end position="282"/>
    </location>
</feature>
<dbReference type="GO" id="GO:0034334">
    <property type="term" value="P:adherens junction maintenance"/>
    <property type="evidence" value="ECO:0007669"/>
    <property type="project" value="TreeGrafter"/>
</dbReference>
<feature type="compositionally biased region" description="Basic and acidic residues" evidence="5">
    <location>
        <begin position="563"/>
        <end position="577"/>
    </location>
</feature>
<dbReference type="STRING" id="1676925.ENSPKIP00000038797"/>
<dbReference type="Ensembl" id="ENSPKIT00000019792.1">
    <property type="protein sequence ID" value="ENSPKIP00000038797.1"/>
    <property type="gene ID" value="ENSPKIG00000016440.1"/>
</dbReference>
<dbReference type="KEGG" id="pki:111834318"/>
<feature type="compositionally biased region" description="Low complexity" evidence="5">
    <location>
        <begin position="376"/>
        <end position="392"/>
    </location>
</feature>
<evidence type="ECO:0000313" key="7">
    <source>
        <dbReference type="Ensembl" id="ENSPKIP00000038797.1"/>
    </source>
</evidence>
<dbReference type="InterPro" id="IPR043447">
    <property type="entry name" value="CCDC120/INAVA"/>
</dbReference>
<feature type="compositionally biased region" description="Basic and acidic residues" evidence="5">
    <location>
        <begin position="421"/>
        <end position="433"/>
    </location>
</feature>
<feature type="region of interest" description="Disordered" evidence="5">
    <location>
        <begin position="209"/>
        <end position="232"/>
    </location>
</feature>
<evidence type="ECO:0000256" key="1">
    <source>
        <dbReference type="ARBA" id="ARBA00004496"/>
    </source>
</evidence>
<reference evidence="7" key="2">
    <citation type="submission" date="2025-09" db="UniProtKB">
        <authorList>
            <consortium name="Ensembl"/>
        </authorList>
    </citation>
    <scope>IDENTIFICATION</scope>
</reference>
<dbReference type="Pfam" id="PF11819">
    <property type="entry name" value="CUPID"/>
    <property type="match status" value="1"/>
</dbReference>
<sequence>MDSKDEISDSDSGIILQSGPDSPTSLTKELAVHTRAVRLKHQALEERLEQCLQELRKLCIREAELTGQLPADYPLMPGEKRPCVHRRVGATFSLNRESVQSEGKDPELLSLEGKLALQMRILEAARKLCLEEHLSRSVKRSRLQQSKREERKLTELQRALSLRREIFTYPVAKLSDPDTLDESLSDSALLKEEVKDQATHVFSEHLCSEDPPEHLQHQPRDPPPDVLEGPRPTQSCRVEYERCPVPNSPWKESSLDQPYRKPIKTQSANSSRSCSPVVTPRSTPVHLQLGDALPPLVLAQTPGQSEACSAPCTPELPQRRPHFQSFRLPRYQTPDTSEKNRAPGQLLCLRPRDLSMTPPEYSALMAGFGKLRYASSSEDSSSEHSVSSHTSSPGRDSPSEMTRSCPPPYGYYIAHHSSSNDTRRQFSPHESRLHRGPPNSGPHVSSCPHNRQHTGHLKGPQPQSGSSFCRPSQVQHPTSCNTALMGQELGYPPELDVARLYLSPPPLAQGAAPQYNHWNGRAPPPHVRLARAPSLREYPQHHSWASPQGLVSEELRSWQQRTQSREARSRSLDRTGAERASQPQTAGLQAPKVPQRRILQRAPDGTPVQWFEEEECEIVSQV</sequence>
<name>A0A3B3T6J8_9TELE</name>
<organism evidence="7 8">
    <name type="scientific">Paramormyrops kingsleyae</name>
    <dbReference type="NCBI Taxonomy" id="1676925"/>
    <lineage>
        <taxon>Eukaryota</taxon>
        <taxon>Metazoa</taxon>
        <taxon>Chordata</taxon>
        <taxon>Craniata</taxon>
        <taxon>Vertebrata</taxon>
        <taxon>Euteleostomi</taxon>
        <taxon>Actinopterygii</taxon>
        <taxon>Neopterygii</taxon>
        <taxon>Teleostei</taxon>
        <taxon>Osteoglossocephala</taxon>
        <taxon>Osteoglossomorpha</taxon>
        <taxon>Osteoglossiformes</taxon>
        <taxon>Mormyridae</taxon>
        <taxon>Paramormyrops</taxon>
    </lineage>
</organism>
<accession>A0A3B3T6J8</accession>
<dbReference type="GO" id="GO:0005737">
    <property type="term" value="C:cytoplasm"/>
    <property type="evidence" value="ECO:0007669"/>
    <property type="project" value="UniProtKB-SubCell"/>
</dbReference>
<feature type="compositionally biased region" description="Basic and acidic residues" evidence="5">
    <location>
        <begin position="209"/>
        <end position="223"/>
    </location>
</feature>
<reference evidence="7" key="1">
    <citation type="submission" date="2025-08" db="UniProtKB">
        <authorList>
            <consortium name="Ensembl"/>
        </authorList>
    </citation>
    <scope>IDENTIFICATION</scope>
</reference>